<evidence type="ECO:0000256" key="7">
    <source>
        <dbReference type="ARBA" id="ARBA00022984"/>
    </source>
</evidence>
<keyword evidence="6 12" id="KW-0133">Cell shape</keyword>
<comment type="similarity">
    <text evidence="2 12">Belongs to the glycosyltransferase 4 family. MraY subfamily.</text>
</comment>
<feature type="transmembrane region" description="Helical" evidence="12">
    <location>
        <begin position="113"/>
        <end position="134"/>
    </location>
</feature>
<dbReference type="GO" id="GO:0005886">
    <property type="term" value="C:plasma membrane"/>
    <property type="evidence" value="ECO:0007669"/>
    <property type="project" value="UniProtKB-SubCell"/>
</dbReference>
<keyword evidence="4 12" id="KW-0808">Transferase</keyword>
<evidence type="ECO:0000256" key="4">
    <source>
        <dbReference type="ARBA" id="ARBA00022679"/>
    </source>
</evidence>
<organism evidence="15 16">
    <name type="scientific">Poriferisphaera corsica</name>
    <dbReference type="NCBI Taxonomy" id="2528020"/>
    <lineage>
        <taxon>Bacteria</taxon>
        <taxon>Pseudomonadati</taxon>
        <taxon>Planctomycetota</taxon>
        <taxon>Phycisphaerae</taxon>
        <taxon>Phycisphaerales</taxon>
        <taxon>Phycisphaeraceae</taxon>
        <taxon>Poriferisphaera</taxon>
    </lineage>
</organism>
<feature type="transmembrane region" description="Helical" evidence="12">
    <location>
        <begin position="212"/>
        <end position="231"/>
    </location>
</feature>
<feature type="transmembrane region" description="Helical" evidence="12">
    <location>
        <begin position="243"/>
        <end position="266"/>
    </location>
</feature>
<evidence type="ECO:0000256" key="2">
    <source>
        <dbReference type="ARBA" id="ARBA00005583"/>
    </source>
</evidence>
<dbReference type="KEGG" id="pcor:KS4_35070"/>
<dbReference type="GO" id="GO:0051992">
    <property type="term" value="F:UDP-N-acetylmuramoyl-L-alanyl-D-glutamyl-meso-2,6-diaminopimelyl-D-alanyl-D-alanine:undecaprenyl-phosphate transferase activity"/>
    <property type="evidence" value="ECO:0007669"/>
    <property type="project" value="RHEA"/>
</dbReference>
<dbReference type="InterPro" id="IPR003524">
    <property type="entry name" value="PNAcMuramoyl-5peptid_Trfase"/>
</dbReference>
<dbReference type="CDD" id="cd06852">
    <property type="entry name" value="GT_MraY"/>
    <property type="match status" value="1"/>
</dbReference>
<evidence type="ECO:0000256" key="5">
    <source>
        <dbReference type="ARBA" id="ARBA00022692"/>
    </source>
</evidence>
<evidence type="ECO:0000256" key="13">
    <source>
        <dbReference type="NCBIfam" id="TIGR00445"/>
    </source>
</evidence>
<dbReference type="NCBIfam" id="TIGR00445">
    <property type="entry name" value="mraY"/>
    <property type="match status" value="1"/>
</dbReference>
<gene>
    <name evidence="12 15" type="primary">mraY</name>
    <name evidence="15" type="ORF">KS4_35070</name>
</gene>
<dbReference type="UniPathway" id="UPA00219"/>
<dbReference type="InterPro" id="IPR000715">
    <property type="entry name" value="Glycosyl_transferase_4"/>
</dbReference>
<keyword evidence="9 12" id="KW-0472">Membrane</keyword>
<accession>A0A517YYY2</accession>
<feature type="transmembrane region" description="Helical" evidence="12">
    <location>
        <begin position="89"/>
        <end position="107"/>
    </location>
</feature>
<name>A0A517YYY2_9BACT</name>
<keyword evidence="10 12" id="KW-0131">Cell cycle</keyword>
<dbReference type="PROSITE" id="PS01348">
    <property type="entry name" value="MRAY_2"/>
    <property type="match status" value="1"/>
</dbReference>
<evidence type="ECO:0000256" key="8">
    <source>
        <dbReference type="ARBA" id="ARBA00022989"/>
    </source>
</evidence>
<comment type="catalytic activity">
    <reaction evidence="12">
        <text>UDP-N-acetyl-alpha-D-muramoyl-L-alanyl-gamma-D-glutamyl-meso-2,6-diaminopimeloyl-D-alanyl-D-alanine + di-trans,octa-cis-undecaprenyl phosphate = di-trans,octa-cis-undecaprenyl diphospho-N-acetyl-alpha-D-muramoyl-L-alanyl-D-glutamyl-meso-2,6-diaminopimeloyl-D-alanyl-D-alanine + UMP</text>
        <dbReference type="Rhea" id="RHEA:28386"/>
        <dbReference type="ChEBI" id="CHEBI:57865"/>
        <dbReference type="ChEBI" id="CHEBI:60392"/>
        <dbReference type="ChEBI" id="CHEBI:61386"/>
        <dbReference type="ChEBI" id="CHEBI:61387"/>
        <dbReference type="EC" id="2.7.8.13"/>
    </reaction>
</comment>
<dbReference type="GO" id="GO:0009252">
    <property type="term" value="P:peptidoglycan biosynthetic process"/>
    <property type="evidence" value="ECO:0007669"/>
    <property type="project" value="UniProtKB-UniRule"/>
</dbReference>
<comment type="subcellular location">
    <subcellularLocation>
        <location evidence="12">Cell membrane</location>
        <topology evidence="12">Multi-pass membrane protein</topology>
    </subcellularLocation>
    <subcellularLocation>
        <location evidence="1">Membrane</location>
        <topology evidence="1">Multi-pass membrane protein</topology>
    </subcellularLocation>
</comment>
<keyword evidence="3 12" id="KW-0132">Cell division</keyword>
<evidence type="ECO:0000256" key="10">
    <source>
        <dbReference type="ARBA" id="ARBA00023306"/>
    </source>
</evidence>
<comment type="function">
    <text evidence="12">Catalyzes the initial step of the lipid cycle reactions in the biosynthesis of the cell wall peptidoglycan: transfers peptidoglycan precursor phospho-MurNAc-pentapeptide from UDP-MurNAc-pentapeptide onto the lipid carrier undecaprenyl phosphate, yielding undecaprenyl-pyrophosphoryl-MurNAc-pentapeptide, known as lipid I.</text>
</comment>
<dbReference type="GO" id="GO:0046872">
    <property type="term" value="F:metal ion binding"/>
    <property type="evidence" value="ECO:0007669"/>
    <property type="project" value="UniProtKB-KW"/>
</dbReference>
<feature type="transmembrane region" description="Helical" evidence="12">
    <location>
        <begin position="155"/>
        <end position="174"/>
    </location>
</feature>
<evidence type="ECO:0000256" key="11">
    <source>
        <dbReference type="ARBA" id="ARBA00023316"/>
    </source>
</evidence>
<keyword evidence="12 14" id="KW-0460">Magnesium</keyword>
<protein>
    <recommendedName>
        <fullName evidence="12 13">Phospho-N-acetylmuramoyl-pentapeptide-transferase</fullName>
        <ecNumber evidence="12 13">2.7.8.13</ecNumber>
    </recommendedName>
    <alternativeName>
        <fullName evidence="12">UDP-MurNAc-pentapeptide phosphotransferase</fullName>
    </alternativeName>
</protein>
<evidence type="ECO:0000256" key="1">
    <source>
        <dbReference type="ARBA" id="ARBA00004141"/>
    </source>
</evidence>
<evidence type="ECO:0000313" key="16">
    <source>
        <dbReference type="Proteomes" id="UP000317369"/>
    </source>
</evidence>
<dbReference type="PROSITE" id="PS01347">
    <property type="entry name" value="MRAY_1"/>
    <property type="match status" value="1"/>
</dbReference>
<evidence type="ECO:0000256" key="6">
    <source>
        <dbReference type="ARBA" id="ARBA00022960"/>
    </source>
</evidence>
<dbReference type="GO" id="GO:0051301">
    <property type="term" value="P:cell division"/>
    <property type="evidence" value="ECO:0007669"/>
    <property type="project" value="UniProtKB-KW"/>
</dbReference>
<dbReference type="GO" id="GO:0008963">
    <property type="term" value="F:phospho-N-acetylmuramoyl-pentapeptide-transferase activity"/>
    <property type="evidence" value="ECO:0007669"/>
    <property type="project" value="UniProtKB-UniRule"/>
</dbReference>
<evidence type="ECO:0000313" key="15">
    <source>
        <dbReference type="EMBL" id="QDU35426.1"/>
    </source>
</evidence>
<dbReference type="EC" id="2.7.8.13" evidence="12 13"/>
<evidence type="ECO:0000256" key="14">
    <source>
        <dbReference type="PIRSR" id="PIRSR600715-1"/>
    </source>
</evidence>
<feature type="binding site" evidence="14">
    <location>
        <position position="315"/>
    </location>
    <ligand>
        <name>Mg(2+)</name>
        <dbReference type="ChEBI" id="CHEBI:18420"/>
    </ligand>
</feature>
<evidence type="ECO:0000256" key="3">
    <source>
        <dbReference type="ARBA" id="ARBA00022618"/>
    </source>
</evidence>
<dbReference type="Pfam" id="PF10555">
    <property type="entry name" value="MraY_sig1"/>
    <property type="match status" value="1"/>
</dbReference>
<keyword evidence="16" id="KW-1185">Reference proteome</keyword>
<keyword evidence="5 12" id="KW-0812">Transmembrane</keyword>
<feature type="transmembrane region" description="Helical" evidence="12">
    <location>
        <begin position="311"/>
        <end position="332"/>
    </location>
</feature>
<feature type="transmembrane region" description="Helical" evidence="12">
    <location>
        <begin position="31"/>
        <end position="53"/>
    </location>
</feature>
<feature type="binding site" evidence="14">
    <location>
        <position position="236"/>
    </location>
    <ligand>
        <name>Mg(2+)</name>
        <dbReference type="ChEBI" id="CHEBI:18420"/>
    </ligand>
</feature>
<dbReference type="EMBL" id="CP036425">
    <property type="protein sequence ID" value="QDU35426.1"/>
    <property type="molecule type" value="Genomic_DNA"/>
</dbReference>
<comment type="cofactor">
    <cofactor evidence="12 14">
        <name>Mg(2+)</name>
        <dbReference type="ChEBI" id="CHEBI:18420"/>
    </cofactor>
</comment>
<sequence length="410" mass="45524">MGMESGDMIYLIYSYFQEFINSSSFLGPLNVLRWVEFRAVASIVLSFLIVTAFGKRTILWLVKQKVGDNPEFYHKDLNQLMKQKANTPTMGGLLIVIAIFISTLLLADLSSFYIRMALIAAVAFAAIGFADDWLKLTSARRKPGSREGLYSKEKFLCQICLAAILAYFIHHHGLSKYTIDPENTQIMSHALNLPFLKTWNHTAGEFIPNPNMFILGTGTFILIATLIITFFSNAVNLTDGMDGLASGNMVIVASSFMILALIAGYQDQDFVLSKHLLVPYIPEADELAVVAGAMAGACLGFMWFNCHPAQVFMGDTGSLTLGGLIAFIAVVIRQEFLLLLIGGIFVFEAFSVIIQVATFKLTKGKRRVFKCAPVHHHFHLLGWTEQQVVVRFWLLTALFTALALATIKIR</sequence>
<keyword evidence="11 12" id="KW-0961">Cell wall biogenesis/degradation</keyword>
<dbReference type="Proteomes" id="UP000317369">
    <property type="component" value="Chromosome"/>
</dbReference>
<dbReference type="HAMAP" id="MF_00038">
    <property type="entry name" value="MraY"/>
    <property type="match status" value="1"/>
</dbReference>
<keyword evidence="12 14" id="KW-0479">Metal-binding</keyword>
<dbReference type="PANTHER" id="PTHR22926">
    <property type="entry name" value="PHOSPHO-N-ACETYLMURAMOYL-PENTAPEPTIDE-TRANSFERASE"/>
    <property type="match status" value="1"/>
</dbReference>
<dbReference type="AlphaFoldDB" id="A0A517YYY2"/>
<evidence type="ECO:0000256" key="12">
    <source>
        <dbReference type="HAMAP-Rule" id="MF_00038"/>
    </source>
</evidence>
<dbReference type="GO" id="GO:0008360">
    <property type="term" value="P:regulation of cell shape"/>
    <property type="evidence" value="ECO:0007669"/>
    <property type="project" value="UniProtKB-KW"/>
</dbReference>
<dbReference type="Pfam" id="PF00953">
    <property type="entry name" value="Glycos_transf_4"/>
    <property type="match status" value="1"/>
</dbReference>
<comment type="pathway">
    <text evidence="12">Cell wall biogenesis; peptidoglycan biosynthesis.</text>
</comment>
<feature type="transmembrane region" description="Helical" evidence="12">
    <location>
        <begin position="338"/>
        <end position="359"/>
    </location>
</feature>
<keyword evidence="7 12" id="KW-0573">Peptidoglycan synthesis</keyword>
<dbReference type="GO" id="GO:0071555">
    <property type="term" value="P:cell wall organization"/>
    <property type="evidence" value="ECO:0007669"/>
    <property type="project" value="UniProtKB-KW"/>
</dbReference>
<keyword evidence="12" id="KW-1003">Cell membrane</keyword>
<proteinExistence type="inferred from homology"/>
<dbReference type="PANTHER" id="PTHR22926:SF5">
    <property type="entry name" value="PHOSPHO-N-ACETYLMURAMOYL-PENTAPEPTIDE-TRANSFERASE HOMOLOG"/>
    <property type="match status" value="1"/>
</dbReference>
<reference evidence="15 16" key="1">
    <citation type="submission" date="2019-02" db="EMBL/GenBank/DDBJ databases">
        <title>Deep-cultivation of Planctomycetes and their phenomic and genomic characterization uncovers novel biology.</title>
        <authorList>
            <person name="Wiegand S."/>
            <person name="Jogler M."/>
            <person name="Boedeker C."/>
            <person name="Pinto D."/>
            <person name="Vollmers J."/>
            <person name="Rivas-Marin E."/>
            <person name="Kohn T."/>
            <person name="Peeters S.H."/>
            <person name="Heuer A."/>
            <person name="Rast P."/>
            <person name="Oberbeckmann S."/>
            <person name="Bunk B."/>
            <person name="Jeske O."/>
            <person name="Meyerdierks A."/>
            <person name="Storesund J.E."/>
            <person name="Kallscheuer N."/>
            <person name="Luecker S."/>
            <person name="Lage O.M."/>
            <person name="Pohl T."/>
            <person name="Merkel B.J."/>
            <person name="Hornburger P."/>
            <person name="Mueller R.-W."/>
            <person name="Bruemmer F."/>
            <person name="Labrenz M."/>
            <person name="Spormann A.M."/>
            <person name="Op den Camp H."/>
            <person name="Overmann J."/>
            <person name="Amann R."/>
            <person name="Jetten M.S.M."/>
            <person name="Mascher T."/>
            <person name="Medema M.H."/>
            <person name="Devos D.P."/>
            <person name="Kaster A.-K."/>
            <person name="Ovreas L."/>
            <person name="Rohde M."/>
            <person name="Galperin M.Y."/>
            <person name="Jogler C."/>
        </authorList>
    </citation>
    <scope>NUCLEOTIDE SEQUENCE [LARGE SCALE GENOMIC DNA]</scope>
    <source>
        <strain evidence="15 16">KS4</strain>
    </source>
</reference>
<keyword evidence="8 12" id="KW-1133">Transmembrane helix</keyword>
<feature type="transmembrane region" description="Helical" evidence="12">
    <location>
        <begin position="388"/>
        <end position="407"/>
    </location>
</feature>
<dbReference type="InterPro" id="IPR018480">
    <property type="entry name" value="PNAcMuramoyl-5peptid_Trfase_CS"/>
</dbReference>
<evidence type="ECO:0000256" key="9">
    <source>
        <dbReference type="ARBA" id="ARBA00023136"/>
    </source>
</evidence>